<name>A0A834TQM8_9FABA</name>
<gene>
    <name evidence="2" type="ORF">G2W53_017604</name>
</gene>
<reference evidence="2" key="1">
    <citation type="submission" date="2020-09" db="EMBL/GenBank/DDBJ databases">
        <title>Genome-Enabled Discovery of Anthraquinone Biosynthesis in Senna tora.</title>
        <authorList>
            <person name="Kang S.-H."/>
            <person name="Pandey R.P."/>
            <person name="Lee C.-M."/>
            <person name="Sim J.-S."/>
            <person name="Jeong J.-T."/>
            <person name="Choi B.-S."/>
            <person name="Jung M."/>
            <person name="Ginzburg D."/>
            <person name="Zhao K."/>
            <person name="Won S.Y."/>
            <person name="Oh T.-J."/>
            <person name="Yu Y."/>
            <person name="Kim N.-H."/>
            <person name="Lee O.R."/>
            <person name="Lee T.-H."/>
            <person name="Bashyal P."/>
            <person name="Kim T.-S."/>
            <person name="Lee W.-H."/>
            <person name="Kawkins C."/>
            <person name="Kim C.-K."/>
            <person name="Kim J.S."/>
            <person name="Ahn B.O."/>
            <person name="Rhee S.Y."/>
            <person name="Sohng J.K."/>
        </authorList>
    </citation>
    <scope>NUCLEOTIDE SEQUENCE</scope>
    <source>
        <tissue evidence="2">Leaf</tissue>
    </source>
</reference>
<organism evidence="2 3">
    <name type="scientific">Senna tora</name>
    <dbReference type="NCBI Taxonomy" id="362788"/>
    <lineage>
        <taxon>Eukaryota</taxon>
        <taxon>Viridiplantae</taxon>
        <taxon>Streptophyta</taxon>
        <taxon>Embryophyta</taxon>
        <taxon>Tracheophyta</taxon>
        <taxon>Spermatophyta</taxon>
        <taxon>Magnoliopsida</taxon>
        <taxon>eudicotyledons</taxon>
        <taxon>Gunneridae</taxon>
        <taxon>Pentapetalae</taxon>
        <taxon>rosids</taxon>
        <taxon>fabids</taxon>
        <taxon>Fabales</taxon>
        <taxon>Fabaceae</taxon>
        <taxon>Caesalpinioideae</taxon>
        <taxon>Cassia clade</taxon>
        <taxon>Senna</taxon>
    </lineage>
</organism>
<accession>A0A834TQM8</accession>
<dbReference type="AlphaFoldDB" id="A0A834TQM8"/>
<keyword evidence="1" id="KW-1133">Transmembrane helix</keyword>
<comment type="caution">
    <text evidence="2">The sequence shown here is derived from an EMBL/GenBank/DDBJ whole genome shotgun (WGS) entry which is preliminary data.</text>
</comment>
<keyword evidence="1" id="KW-0812">Transmembrane</keyword>
<feature type="transmembrane region" description="Helical" evidence="1">
    <location>
        <begin position="66"/>
        <end position="87"/>
    </location>
</feature>
<keyword evidence="3" id="KW-1185">Reference proteome</keyword>
<keyword evidence="1" id="KW-0472">Membrane</keyword>
<evidence type="ECO:0000256" key="1">
    <source>
        <dbReference type="SAM" id="Phobius"/>
    </source>
</evidence>
<feature type="transmembrane region" description="Helical" evidence="1">
    <location>
        <begin position="93"/>
        <end position="112"/>
    </location>
</feature>
<evidence type="ECO:0000313" key="2">
    <source>
        <dbReference type="EMBL" id="KAF7826440.1"/>
    </source>
</evidence>
<protein>
    <submittedName>
        <fullName evidence="2">Uncharacterized protein</fullName>
    </submittedName>
</protein>
<sequence length="137" mass="15504">MASDVWCCSFSSMLSRLCPDVFLAFECVLGCACSLTKNDGSGIPLGSFWWVIIRTGGWLTTAFSSWYLLLPMFYALLLASFCELILLDLNHCIFFLVFVVANVLCTFVGFVLEYRSRYPTVAPFDEYLQRRGSQVTE</sequence>
<evidence type="ECO:0000313" key="3">
    <source>
        <dbReference type="Proteomes" id="UP000634136"/>
    </source>
</evidence>
<proteinExistence type="predicted"/>
<dbReference type="Proteomes" id="UP000634136">
    <property type="component" value="Unassembled WGS sequence"/>
</dbReference>
<dbReference type="EMBL" id="JAAIUW010000006">
    <property type="protein sequence ID" value="KAF7826440.1"/>
    <property type="molecule type" value="Genomic_DNA"/>
</dbReference>